<evidence type="ECO:0000313" key="1">
    <source>
        <dbReference type="EMBL" id="MBP2454509.1"/>
    </source>
</evidence>
<dbReference type="InterPro" id="IPR036689">
    <property type="entry name" value="ESAT-6-like_sf"/>
</dbReference>
<comment type="caution">
    <text evidence="1">The sequence shown here is derived from an EMBL/GenBank/DDBJ whole genome shotgun (WGS) entry which is preliminary data.</text>
</comment>
<gene>
    <name evidence="1" type="ORF">JOF57_004422</name>
</gene>
<dbReference type="EMBL" id="JAGIOP010000002">
    <property type="protein sequence ID" value="MBP2454509.1"/>
    <property type="molecule type" value="Genomic_DNA"/>
</dbReference>
<reference evidence="1 2" key="1">
    <citation type="submission" date="2021-03" db="EMBL/GenBank/DDBJ databases">
        <title>Sequencing the genomes of 1000 actinobacteria strains.</title>
        <authorList>
            <person name="Klenk H.-P."/>
        </authorList>
    </citation>
    <scope>NUCLEOTIDE SEQUENCE [LARGE SCALE GENOMIC DNA]</scope>
    <source>
        <strain evidence="1 2">DSM 46713</strain>
    </source>
</reference>
<dbReference type="Proteomes" id="UP000694460">
    <property type="component" value="Unassembled WGS sequence"/>
</dbReference>
<organism evidence="1 2">
    <name type="scientific">Mycolicibacterium lutetiense</name>
    <dbReference type="NCBI Taxonomy" id="1641992"/>
    <lineage>
        <taxon>Bacteria</taxon>
        <taxon>Bacillati</taxon>
        <taxon>Actinomycetota</taxon>
        <taxon>Actinomycetes</taxon>
        <taxon>Mycobacteriales</taxon>
        <taxon>Mycobacteriaceae</taxon>
        <taxon>Mycolicibacterium</taxon>
    </lineage>
</organism>
<keyword evidence="2" id="KW-1185">Reference proteome</keyword>
<sequence>MPKPNEPLKVDPTELHLTADHIDGHSAEFLDGHQATHWQASQARLGSGLAGSALPAMLAEWEADGIRFGRHFTRHAEGHREAATRYVGTDTDKAEGISDAGIDL</sequence>
<name>A0ABS5A0W6_9MYCO</name>
<dbReference type="SUPFAM" id="SSF140453">
    <property type="entry name" value="EsxAB dimer-like"/>
    <property type="match status" value="1"/>
</dbReference>
<proteinExistence type="predicted"/>
<evidence type="ECO:0000313" key="2">
    <source>
        <dbReference type="Proteomes" id="UP000694460"/>
    </source>
</evidence>
<protein>
    <submittedName>
        <fullName evidence="1">Uncharacterized protein</fullName>
    </submittedName>
</protein>
<accession>A0ABS5A0W6</accession>